<sequence length="52" mass="5945">MAWGDPSERRLARYRDLGFNRVVIGGGRRDGDDPSTTREFLDRYAAMVDGLR</sequence>
<reference evidence="1 2" key="1">
    <citation type="journal article" date="2012" name="J. Bacteriol.">
        <title>Complete Genome Sequence of Mycobacterium vaccae Type Strain ATCC 25954.</title>
        <authorList>
            <person name="Ho Y.S."/>
            <person name="Adroub S.A."/>
            <person name="Abadi M."/>
            <person name="Al Alwan B."/>
            <person name="Alkhateeb R."/>
            <person name="Gao G."/>
            <person name="Ragab A."/>
            <person name="Ali S."/>
            <person name="van Soolingen D."/>
            <person name="Bitter W."/>
            <person name="Pain A."/>
            <person name="Abdallah A.M."/>
        </authorList>
    </citation>
    <scope>NUCLEOTIDE SEQUENCE [LARGE SCALE GENOMIC DNA]</scope>
    <source>
        <strain evidence="1 2">ATCC 25954</strain>
    </source>
</reference>
<evidence type="ECO:0000313" key="1">
    <source>
        <dbReference type="EMBL" id="EJZ05322.1"/>
    </source>
</evidence>
<evidence type="ECO:0000313" key="2">
    <source>
        <dbReference type="Proteomes" id="UP000006072"/>
    </source>
</evidence>
<comment type="caution">
    <text evidence="1">The sequence shown here is derived from an EMBL/GenBank/DDBJ whole genome shotgun (WGS) entry which is preliminary data.</text>
</comment>
<keyword evidence="2" id="KW-1185">Reference proteome</keyword>
<proteinExistence type="predicted"/>
<accession>K0UDG3</accession>
<dbReference type="Proteomes" id="UP000006072">
    <property type="component" value="Unassembled WGS sequence"/>
</dbReference>
<dbReference type="PATRIC" id="fig|1194972.3.peg.5122"/>
<dbReference type="HOGENOM" id="CLU_3082124_0_0_11"/>
<dbReference type="AlphaFoldDB" id="K0UDG3"/>
<protein>
    <submittedName>
        <fullName evidence="1">Luciferase-like protein</fullName>
    </submittedName>
</protein>
<name>K0UDG3_MYCVA</name>
<dbReference type="EMBL" id="ALQA01000083">
    <property type="protein sequence ID" value="EJZ05322.1"/>
    <property type="molecule type" value="Genomic_DNA"/>
</dbReference>
<organism evidence="1 2">
    <name type="scientific">Mycolicibacterium vaccae ATCC 25954</name>
    <dbReference type="NCBI Taxonomy" id="1194972"/>
    <lineage>
        <taxon>Bacteria</taxon>
        <taxon>Bacillati</taxon>
        <taxon>Actinomycetota</taxon>
        <taxon>Actinomycetes</taxon>
        <taxon>Mycobacteriales</taxon>
        <taxon>Mycobacteriaceae</taxon>
        <taxon>Mycolicibacterium</taxon>
    </lineage>
</organism>
<gene>
    <name evidence="1" type="ORF">MVAC_25720</name>
</gene>